<dbReference type="Proteomes" id="UP000279859">
    <property type="component" value="Unassembled WGS sequence"/>
</dbReference>
<evidence type="ECO:0000313" key="2">
    <source>
        <dbReference type="EMBL" id="RNE62252.1"/>
    </source>
</evidence>
<reference evidence="2 3" key="1">
    <citation type="submission" date="2018-11" db="EMBL/GenBank/DDBJ databases">
        <title>Cryobacterium sp. nov., isolated from rhizosphere soil of lettuce.</title>
        <authorList>
            <person name="Wang Y."/>
        </authorList>
    </citation>
    <scope>NUCLEOTIDE SEQUENCE [LARGE SCALE GENOMIC DNA]</scope>
    <source>
        <strain evidence="2 3">NEAU-85</strain>
    </source>
</reference>
<organism evidence="2 3">
    <name type="scientific">Cryobacterium tepidiphilum</name>
    <dbReference type="NCBI Taxonomy" id="2486026"/>
    <lineage>
        <taxon>Bacteria</taxon>
        <taxon>Bacillati</taxon>
        <taxon>Actinomycetota</taxon>
        <taxon>Actinomycetes</taxon>
        <taxon>Micrococcales</taxon>
        <taxon>Microbacteriaceae</taxon>
        <taxon>Cryobacterium</taxon>
    </lineage>
</organism>
<dbReference type="AlphaFoldDB" id="A0A3M8LBV3"/>
<keyword evidence="3" id="KW-1185">Reference proteome</keyword>
<feature type="compositionally biased region" description="Basic and acidic residues" evidence="1">
    <location>
        <begin position="57"/>
        <end position="66"/>
    </location>
</feature>
<feature type="compositionally biased region" description="Basic and acidic residues" evidence="1">
    <location>
        <begin position="10"/>
        <end position="21"/>
    </location>
</feature>
<accession>A0A3M8LBV3</accession>
<evidence type="ECO:0000313" key="3">
    <source>
        <dbReference type="Proteomes" id="UP000279859"/>
    </source>
</evidence>
<dbReference type="RefSeq" id="WP_123045875.1">
    <property type="nucleotide sequence ID" value="NZ_RDSR01000012.1"/>
</dbReference>
<name>A0A3M8LBV3_9MICO</name>
<gene>
    <name evidence="2" type="ORF">EEJ31_08480</name>
</gene>
<sequence>MNDNDPATNRSDDNRPFDDARFGNTPVDGEPTEAVASPDDDALENIAESLPGAGTLHDGEAERMHGTSDGVTDNDDPAIPSRPAPLT</sequence>
<evidence type="ECO:0000256" key="1">
    <source>
        <dbReference type="SAM" id="MobiDB-lite"/>
    </source>
</evidence>
<comment type="caution">
    <text evidence="2">The sequence shown here is derived from an EMBL/GenBank/DDBJ whole genome shotgun (WGS) entry which is preliminary data.</text>
</comment>
<dbReference type="EMBL" id="RDSR01000012">
    <property type="protein sequence ID" value="RNE62252.1"/>
    <property type="molecule type" value="Genomic_DNA"/>
</dbReference>
<proteinExistence type="predicted"/>
<protein>
    <submittedName>
        <fullName evidence="2">Uncharacterized protein</fullName>
    </submittedName>
</protein>
<feature type="region of interest" description="Disordered" evidence="1">
    <location>
        <begin position="1"/>
        <end position="87"/>
    </location>
</feature>